<dbReference type="AlphaFoldDB" id="A0A5J4Z4H2"/>
<organism evidence="2 3">
    <name type="scientific">Porphyridium purpureum</name>
    <name type="common">Red alga</name>
    <name type="synonym">Porphyridium cruentum</name>
    <dbReference type="NCBI Taxonomy" id="35688"/>
    <lineage>
        <taxon>Eukaryota</taxon>
        <taxon>Rhodophyta</taxon>
        <taxon>Bangiophyceae</taxon>
        <taxon>Porphyridiales</taxon>
        <taxon>Porphyridiaceae</taxon>
        <taxon>Porphyridium</taxon>
    </lineage>
</organism>
<comment type="caution">
    <text evidence="2">The sequence shown here is derived from an EMBL/GenBank/DDBJ whole genome shotgun (WGS) entry which is preliminary data.</text>
</comment>
<gene>
    <name evidence="2" type="ORF">FVE85_6474</name>
</gene>
<protein>
    <submittedName>
        <fullName evidence="2">Uncharacterized protein</fullName>
    </submittedName>
</protein>
<dbReference type="EMBL" id="VRMN01000001">
    <property type="protein sequence ID" value="KAA8498889.1"/>
    <property type="molecule type" value="Genomic_DNA"/>
</dbReference>
<proteinExistence type="predicted"/>
<keyword evidence="3" id="KW-1185">Reference proteome</keyword>
<sequence>METVRKFQVVLGSRAAWRDRPELSRYLAAFCKVLYGMGLVPTLYSHESPAVCQPATEYIFAPNTDHMNRARVHVLENQEFKHVLSYVLHHAHMFNDYAVDLTPDVQRVEASLMASALETELCHRTDEFLAYWSTGIDPDRPAVRECLTFLHEQLRALVEATQAGEEFDGALPRSQRNTNHNASGPDVTDDQ</sequence>
<feature type="region of interest" description="Disordered" evidence="1">
    <location>
        <begin position="167"/>
        <end position="191"/>
    </location>
</feature>
<evidence type="ECO:0000313" key="2">
    <source>
        <dbReference type="EMBL" id="KAA8498889.1"/>
    </source>
</evidence>
<name>A0A5J4Z4H2_PORPP</name>
<dbReference type="Proteomes" id="UP000324585">
    <property type="component" value="Unassembled WGS sequence"/>
</dbReference>
<accession>A0A5J4Z4H2</accession>
<evidence type="ECO:0000256" key="1">
    <source>
        <dbReference type="SAM" id="MobiDB-lite"/>
    </source>
</evidence>
<reference evidence="3" key="1">
    <citation type="journal article" date="2019" name="Nat. Commun.">
        <title>Expansion of phycobilisome linker gene families in mesophilic red algae.</title>
        <authorList>
            <person name="Lee J."/>
            <person name="Kim D."/>
            <person name="Bhattacharya D."/>
            <person name="Yoon H.S."/>
        </authorList>
    </citation>
    <scope>NUCLEOTIDE SEQUENCE [LARGE SCALE GENOMIC DNA]</scope>
    <source>
        <strain evidence="3">CCMP 1328</strain>
    </source>
</reference>
<evidence type="ECO:0000313" key="3">
    <source>
        <dbReference type="Proteomes" id="UP000324585"/>
    </source>
</evidence>